<dbReference type="AlphaFoldDB" id="A0A116Q9E4"/>
<evidence type="ECO:0000256" key="5">
    <source>
        <dbReference type="ARBA" id="ARBA00023136"/>
    </source>
</evidence>
<proteinExistence type="inferred from homology"/>
<accession>A0A116Q9E4</accession>
<dbReference type="Proteomes" id="UP000071962">
    <property type="component" value="Unassembled WGS sequence"/>
</dbReference>
<feature type="transmembrane region" description="Helical" evidence="6">
    <location>
        <begin position="39"/>
        <end position="62"/>
    </location>
</feature>
<feature type="domain" description="GtrA/DPMS transmembrane" evidence="7">
    <location>
        <begin position="18"/>
        <end position="144"/>
    </location>
</feature>
<dbReference type="PANTHER" id="PTHR38459">
    <property type="entry name" value="PROPHAGE BACTOPRENOL-LINKED GLUCOSE TRANSLOCASE HOMOLOG"/>
    <property type="match status" value="1"/>
</dbReference>
<comment type="similarity">
    <text evidence="2">Belongs to the GtrA family.</text>
</comment>
<feature type="transmembrane region" description="Helical" evidence="6">
    <location>
        <begin position="124"/>
        <end position="145"/>
    </location>
</feature>
<reference evidence="8 9" key="1">
    <citation type="submission" date="2016-02" db="EMBL/GenBank/DDBJ databases">
        <authorList>
            <consortium name="Pathogen Informatics"/>
        </authorList>
    </citation>
    <scope>NUCLEOTIDE SEQUENCE [LARGE SCALE GENOMIC DNA]</scope>
    <source>
        <strain evidence="8 9">SS1062</strain>
    </source>
</reference>
<evidence type="ECO:0000313" key="8">
    <source>
        <dbReference type="EMBL" id="CYX00627.1"/>
    </source>
</evidence>
<sequence>MGKSYLLMRRFFKSEVFKYLFFGVLTTVVYIVFREFLFILMHNVTASVLVANVIAIVFAFFVNDYFVFEQRRSGWVGRFVKFFLARLTTLGLDMLLAFLLIEQFPEIIGQFVQYDFVWINRIEMYLSQILIMLSNYLISKLLIFINHK</sequence>
<keyword evidence="3 6" id="KW-0812">Transmembrane</keyword>
<evidence type="ECO:0000256" key="1">
    <source>
        <dbReference type="ARBA" id="ARBA00004141"/>
    </source>
</evidence>
<evidence type="ECO:0000256" key="6">
    <source>
        <dbReference type="SAM" id="Phobius"/>
    </source>
</evidence>
<evidence type="ECO:0000256" key="2">
    <source>
        <dbReference type="ARBA" id="ARBA00009399"/>
    </source>
</evidence>
<keyword evidence="5 6" id="KW-0472">Membrane</keyword>
<dbReference type="EMBL" id="FIKT01000010">
    <property type="protein sequence ID" value="CYX00627.1"/>
    <property type="molecule type" value="Genomic_DNA"/>
</dbReference>
<keyword evidence="4 6" id="KW-1133">Transmembrane helix</keyword>
<protein>
    <submittedName>
        <fullName evidence="8">GtrA family protein</fullName>
    </submittedName>
</protein>
<dbReference type="GO" id="GO:0005886">
    <property type="term" value="C:plasma membrane"/>
    <property type="evidence" value="ECO:0007669"/>
    <property type="project" value="TreeGrafter"/>
</dbReference>
<dbReference type="GO" id="GO:0000271">
    <property type="term" value="P:polysaccharide biosynthetic process"/>
    <property type="evidence" value="ECO:0007669"/>
    <property type="project" value="InterPro"/>
</dbReference>
<organism evidence="8 9">
    <name type="scientific">Streptococcus suis</name>
    <dbReference type="NCBI Taxonomy" id="1307"/>
    <lineage>
        <taxon>Bacteria</taxon>
        <taxon>Bacillati</taxon>
        <taxon>Bacillota</taxon>
        <taxon>Bacilli</taxon>
        <taxon>Lactobacillales</taxon>
        <taxon>Streptococcaceae</taxon>
        <taxon>Streptococcus</taxon>
    </lineage>
</organism>
<gene>
    <name evidence="8" type="ORF">ERS132551_01061</name>
</gene>
<feature type="transmembrane region" description="Helical" evidence="6">
    <location>
        <begin position="16"/>
        <end position="33"/>
    </location>
</feature>
<dbReference type="InterPro" id="IPR051401">
    <property type="entry name" value="GtrA_CellWall_Glycosyl"/>
</dbReference>
<feature type="transmembrane region" description="Helical" evidence="6">
    <location>
        <begin position="83"/>
        <end position="104"/>
    </location>
</feature>
<name>A0A116Q9E4_STRSU</name>
<dbReference type="PANTHER" id="PTHR38459:SF5">
    <property type="entry name" value="CELL WALL TEICHOIC ACID GLYCOSYLATION PROTEIN GTCA"/>
    <property type="match status" value="1"/>
</dbReference>
<evidence type="ECO:0000256" key="4">
    <source>
        <dbReference type="ARBA" id="ARBA00022989"/>
    </source>
</evidence>
<evidence type="ECO:0000313" key="9">
    <source>
        <dbReference type="Proteomes" id="UP000071962"/>
    </source>
</evidence>
<dbReference type="Pfam" id="PF04138">
    <property type="entry name" value="GtrA_DPMS_TM"/>
    <property type="match status" value="1"/>
</dbReference>
<dbReference type="InterPro" id="IPR007267">
    <property type="entry name" value="GtrA_DPMS_TM"/>
</dbReference>
<evidence type="ECO:0000259" key="7">
    <source>
        <dbReference type="Pfam" id="PF04138"/>
    </source>
</evidence>
<comment type="subcellular location">
    <subcellularLocation>
        <location evidence="1">Membrane</location>
        <topology evidence="1">Multi-pass membrane protein</topology>
    </subcellularLocation>
</comment>
<evidence type="ECO:0000256" key="3">
    <source>
        <dbReference type="ARBA" id="ARBA00022692"/>
    </source>
</evidence>